<dbReference type="SUPFAM" id="SSF51004">
    <property type="entry name" value="C-terminal (heme d1) domain of cytochrome cd1-nitrite reductase"/>
    <property type="match status" value="1"/>
</dbReference>
<dbReference type="RefSeq" id="WP_306019758.1">
    <property type="nucleotide sequence ID" value="NZ_CP129013.1"/>
</dbReference>
<dbReference type="EMBL" id="CP129013">
    <property type="protein sequence ID" value="WLR42542.1"/>
    <property type="molecule type" value="Genomic_DNA"/>
</dbReference>
<gene>
    <name evidence="1" type="ORF">LC087_17930</name>
</gene>
<dbReference type="Gene3D" id="2.130.10.10">
    <property type="entry name" value="YVTN repeat-like/Quinoprotein amine dehydrogenase"/>
    <property type="match status" value="1"/>
</dbReference>
<sequence length="340" mass="36717">MRNTDPSNSASVTVRLLDESSSPEALINSDSFTVNASRTDSELYSVAFLSSFLIEVEIDLANRSEVITATAVQPTVTVFNGSSEFIQFIRLLVSSSQVLQDIDYPVTPQLNLFLPDTIDCKPKISGDVSLNGIPQSGIDVSFTADTSGVSFVPNPATTNMNGDYVTSVVVTPPKAATNTSITASATVDGQNVQSVGVTEVECEYVVYVTNFLDGNISVIDSTNVIVDTIMPFSQPNGIAINNTTKLIYVVNELDNNVAVVDAEINTITATVLGVGSRPLLVALNEITNTIYVTCQSIVFTFKMPSDPRQKKKSMIASFFIIRLMLKRLILLKSEKVAFLK</sequence>
<keyword evidence="2" id="KW-1185">Reference proteome</keyword>
<accession>A0ABY9JVQ8</accession>
<dbReference type="PANTHER" id="PTHR47197:SF3">
    <property type="entry name" value="DIHYDRO-HEME D1 DEHYDROGENASE"/>
    <property type="match status" value="1"/>
</dbReference>
<name>A0ABY9JVQ8_9BACI</name>
<dbReference type="InterPro" id="IPR051200">
    <property type="entry name" value="Host-pathogen_enzymatic-act"/>
</dbReference>
<evidence type="ECO:0000313" key="1">
    <source>
        <dbReference type="EMBL" id="WLR42542.1"/>
    </source>
</evidence>
<dbReference type="PANTHER" id="PTHR47197">
    <property type="entry name" value="PROTEIN NIRF"/>
    <property type="match status" value="1"/>
</dbReference>
<dbReference type="InterPro" id="IPR011048">
    <property type="entry name" value="Haem_d1_sf"/>
</dbReference>
<evidence type="ECO:0000313" key="2">
    <source>
        <dbReference type="Proteomes" id="UP001197974"/>
    </source>
</evidence>
<reference evidence="1 2" key="1">
    <citation type="submission" date="2023-06" db="EMBL/GenBank/DDBJ databases">
        <title>Five Gram-positive bacteria isolated from mangrove sediments in Shenzhen, Guangdong, China.</title>
        <authorList>
            <person name="Yu S."/>
            <person name="Zheng W."/>
            <person name="Huang Y."/>
        </authorList>
    </citation>
    <scope>NUCLEOTIDE SEQUENCE [LARGE SCALE GENOMIC DNA]</scope>
    <source>
        <strain evidence="1 2">SaN35-3</strain>
    </source>
</reference>
<dbReference type="InterPro" id="IPR015943">
    <property type="entry name" value="WD40/YVTN_repeat-like_dom_sf"/>
</dbReference>
<proteinExistence type="predicted"/>
<organism evidence="1 2">
    <name type="scientific">Bacillus carboniphilus</name>
    <dbReference type="NCBI Taxonomy" id="86663"/>
    <lineage>
        <taxon>Bacteria</taxon>
        <taxon>Bacillati</taxon>
        <taxon>Bacillota</taxon>
        <taxon>Bacilli</taxon>
        <taxon>Bacillales</taxon>
        <taxon>Bacillaceae</taxon>
        <taxon>Bacillus</taxon>
    </lineage>
</organism>
<protein>
    <submittedName>
        <fullName evidence="1">Uncharacterized protein</fullName>
    </submittedName>
</protein>
<dbReference type="Proteomes" id="UP001197974">
    <property type="component" value="Chromosome"/>
</dbReference>